<evidence type="ECO:0000256" key="3">
    <source>
        <dbReference type="ARBA" id="ARBA00022692"/>
    </source>
</evidence>
<keyword evidence="8" id="KW-0378">Hydrolase</keyword>
<keyword evidence="2" id="KW-1003">Cell membrane</keyword>
<evidence type="ECO:0000256" key="2">
    <source>
        <dbReference type="ARBA" id="ARBA00022475"/>
    </source>
</evidence>
<dbReference type="Pfam" id="PF03899">
    <property type="entry name" value="ATP-synt_I"/>
    <property type="match status" value="1"/>
</dbReference>
<evidence type="ECO:0000313" key="10">
    <source>
        <dbReference type="Proteomes" id="UP000274211"/>
    </source>
</evidence>
<keyword evidence="5 6" id="KW-0472">Membrane</keyword>
<organism evidence="7 9">
    <name type="scientific">Aggregatibacter aphrophilus</name>
    <name type="common">Haemophilus aphrophilus</name>
    <dbReference type="NCBI Taxonomy" id="732"/>
    <lineage>
        <taxon>Bacteria</taxon>
        <taxon>Pseudomonadati</taxon>
        <taxon>Pseudomonadota</taxon>
        <taxon>Gammaproteobacteria</taxon>
        <taxon>Pasteurellales</taxon>
        <taxon>Pasteurellaceae</taxon>
        <taxon>Aggregatibacter</taxon>
    </lineage>
</organism>
<evidence type="ECO:0000256" key="6">
    <source>
        <dbReference type="SAM" id="Phobius"/>
    </source>
</evidence>
<evidence type="ECO:0000313" key="8">
    <source>
        <dbReference type="EMBL" id="RMW81021.1"/>
    </source>
</evidence>
<comment type="caution">
    <text evidence="7">The sequence shown here is derived from an EMBL/GenBank/DDBJ whole genome shotgun (WGS) entry which is preliminary data.</text>
</comment>
<reference evidence="8 10" key="2">
    <citation type="journal article" date="2019" name="J. Oral Microbiol.">
        <title>Role of OmpA1 and OmpA2 in Aggregatibacter actinomycetemcomitans and Aggregatibacter aphrophilus serum resistance.</title>
        <authorList>
            <person name="Lindholm M."/>
            <person name="Min Aung K."/>
            <person name="Nyunt Wai S."/>
            <person name="Oscarsson J."/>
        </authorList>
    </citation>
    <scope>NUCLEOTIDE SEQUENCE [LARGE SCALE GENOMIC DNA]</scope>
    <source>
        <strain evidence="8 10">HK83</strain>
    </source>
</reference>
<feature type="transmembrane region" description="Helical" evidence="6">
    <location>
        <begin position="72"/>
        <end position="94"/>
    </location>
</feature>
<keyword evidence="3 6" id="KW-0812">Transmembrane</keyword>
<protein>
    <submittedName>
        <fullName evidence="7">ATP F0F1 synthase subunit I</fullName>
        <ecNumber evidence="8">3.6.3.14</ecNumber>
    </submittedName>
</protein>
<dbReference type="EMBL" id="MAQE01000019">
    <property type="protein sequence ID" value="OBY49523.1"/>
    <property type="molecule type" value="Genomic_DNA"/>
</dbReference>
<dbReference type="AlphaFoldDB" id="A0AAP7GVU9"/>
<comment type="subcellular location">
    <subcellularLocation>
        <location evidence="1">Cell membrane</location>
        <topology evidence="1">Multi-pass membrane protein</topology>
    </subcellularLocation>
</comment>
<dbReference type="NCBIfam" id="NF004763">
    <property type="entry name" value="PRK06099.1"/>
    <property type="match status" value="1"/>
</dbReference>
<evidence type="ECO:0000256" key="4">
    <source>
        <dbReference type="ARBA" id="ARBA00022989"/>
    </source>
</evidence>
<dbReference type="InterPro" id="IPR005598">
    <property type="entry name" value="ATP_synth_I"/>
</dbReference>
<feature type="transmembrane region" description="Helical" evidence="6">
    <location>
        <begin position="16"/>
        <end position="35"/>
    </location>
</feature>
<keyword evidence="10" id="KW-1185">Reference proteome</keyword>
<dbReference type="GO" id="GO:0005886">
    <property type="term" value="C:plasma membrane"/>
    <property type="evidence" value="ECO:0007669"/>
    <property type="project" value="UniProtKB-SubCell"/>
</dbReference>
<reference evidence="7 9" key="1">
    <citation type="submission" date="2016-06" db="EMBL/GenBank/DDBJ databases">
        <title>Simultaneous identification of Haemophilus influenzae and Haemophilus haemolyticus using TaqMan real-time PCR.</title>
        <authorList>
            <person name="Price E.P."/>
            <person name="Sarovich D.S."/>
            <person name="Harris T."/>
            <person name="Spargo J.C."/>
            <person name="Nosworthy E."/>
            <person name="Beissbarth J."/>
            <person name="Smith-Vaughan H."/>
        </authorList>
    </citation>
    <scope>NUCLEOTIDE SEQUENCE [LARGE SCALE GENOMIC DNA]</scope>
    <source>
        <strain evidence="7 9">ATCC 7901</strain>
    </source>
</reference>
<keyword evidence="4 6" id="KW-1133">Transmembrane helix</keyword>
<feature type="transmembrane region" description="Helical" evidence="6">
    <location>
        <begin position="41"/>
        <end position="60"/>
    </location>
</feature>
<dbReference type="Proteomes" id="UP000092746">
    <property type="component" value="Unassembled WGS sequence"/>
</dbReference>
<accession>A0AAP7GVU9</accession>
<name>A0AAP7GVU9_AGGAP</name>
<proteinExistence type="predicted"/>
<evidence type="ECO:0000313" key="9">
    <source>
        <dbReference type="Proteomes" id="UP000092746"/>
    </source>
</evidence>
<evidence type="ECO:0000256" key="5">
    <source>
        <dbReference type="ARBA" id="ARBA00023136"/>
    </source>
</evidence>
<dbReference type="Proteomes" id="UP000274211">
    <property type="component" value="Unassembled WGS sequence"/>
</dbReference>
<gene>
    <name evidence="7" type="ORF">BBB52_10640</name>
    <name evidence="8" type="ORF">DOL88_08785</name>
</gene>
<dbReference type="RefSeq" id="WP_050692830.1">
    <property type="nucleotide sequence ID" value="NZ_CP012067.1"/>
</dbReference>
<evidence type="ECO:0000256" key="1">
    <source>
        <dbReference type="ARBA" id="ARBA00004651"/>
    </source>
</evidence>
<feature type="transmembrane region" description="Helical" evidence="6">
    <location>
        <begin position="100"/>
        <end position="121"/>
    </location>
</feature>
<sequence length="124" mass="14350">MSQVLTQAKNRYQKAILLEMGFILIFGALVSIWQWKSALDFCLGFFSAFLPFCAFTYLIFYRKQNLSAKLTALYRGEAIKFILTILFIAVSFKWLGVSRFFLFFAGFFIALVLNNLVPFLLNRS</sequence>
<dbReference type="EMBL" id="QMGS01000083">
    <property type="protein sequence ID" value="RMW81021.1"/>
    <property type="molecule type" value="Genomic_DNA"/>
</dbReference>
<dbReference type="GO" id="GO:0016787">
    <property type="term" value="F:hydrolase activity"/>
    <property type="evidence" value="ECO:0007669"/>
    <property type="project" value="UniProtKB-KW"/>
</dbReference>
<evidence type="ECO:0000313" key="7">
    <source>
        <dbReference type="EMBL" id="OBY49523.1"/>
    </source>
</evidence>
<dbReference type="EC" id="3.6.3.14" evidence="8"/>
<dbReference type="KEGG" id="aaz:ADJ80_02585"/>